<dbReference type="STRING" id="1461693.ATO10_00540"/>
<keyword evidence="2" id="KW-0732">Signal</keyword>
<dbReference type="InterPro" id="IPR011055">
    <property type="entry name" value="Dup_hybrid_motif"/>
</dbReference>
<dbReference type="PANTHER" id="PTHR21666">
    <property type="entry name" value="PEPTIDASE-RELATED"/>
    <property type="match status" value="1"/>
</dbReference>
<dbReference type="InterPro" id="IPR016047">
    <property type="entry name" value="M23ase_b-sheet_dom"/>
</dbReference>
<dbReference type="Gene3D" id="2.70.70.10">
    <property type="entry name" value="Glucose Permease (Domain IIA)"/>
    <property type="match status" value="1"/>
</dbReference>
<dbReference type="Proteomes" id="UP000024836">
    <property type="component" value="Unassembled WGS sequence"/>
</dbReference>
<sequence>MPAHSRAACISRAALLASAVSLAGCSDFDIDLRNNGANTSAAAQQATADLPRPDDRGVISYPTYQVAVARRGDTVADVAARVGVDSAALAQHNAMEPTTSLRDGEIIALHTRVAEPSPATGSPTTGPIQSPDVIDITTLAGGAIDRASTGQPAVATTAEGTKVAVAPEPVRHQVQRGETAYSISRIYGVSVSALAEWNGLGPELSLREGQYLLIPITGDTAPTNADETSPPGGSSVLAAPPSAATPLPADEAARTTPVDLPASPDLGSDATVSSELAMPVNGPIIRGFKKKSNDGIDISASAGSTVKAAEAGTVAAITRDTDQVPILVIRHTDSLMTVYANIDSITVEKGDSVTRGQTIAKVRAGDPAFVHFEVREGFESVDPLPYLE</sequence>
<proteinExistence type="predicted"/>
<feature type="compositionally biased region" description="Low complexity" evidence="1">
    <location>
        <begin position="229"/>
        <end position="249"/>
    </location>
</feature>
<dbReference type="CDD" id="cd12797">
    <property type="entry name" value="M23_peptidase"/>
    <property type="match status" value="1"/>
</dbReference>
<dbReference type="eggNOG" id="COG4942">
    <property type="taxonomic scope" value="Bacteria"/>
</dbReference>
<dbReference type="PROSITE" id="PS51257">
    <property type="entry name" value="PROKAR_LIPOPROTEIN"/>
    <property type="match status" value="1"/>
</dbReference>
<protein>
    <submittedName>
        <fullName evidence="4">Peptidase M23B</fullName>
    </submittedName>
</protein>
<dbReference type="Pfam" id="PF01476">
    <property type="entry name" value="LysM"/>
    <property type="match status" value="2"/>
</dbReference>
<feature type="signal peptide" evidence="2">
    <location>
        <begin position="1"/>
        <end position="23"/>
    </location>
</feature>
<dbReference type="PATRIC" id="fig|1461693.3.peg.114"/>
<keyword evidence="5" id="KW-1185">Reference proteome</keyword>
<evidence type="ECO:0000256" key="1">
    <source>
        <dbReference type="SAM" id="MobiDB-lite"/>
    </source>
</evidence>
<comment type="caution">
    <text evidence="4">The sequence shown here is derived from an EMBL/GenBank/DDBJ whole genome shotgun (WGS) entry which is preliminary data.</text>
</comment>
<dbReference type="Pfam" id="PF01551">
    <property type="entry name" value="Peptidase_M23"/>
    <property type="match status" value="1"/>
</dbReference>
<dbReference type="PROSITE" id="PS51782">
    <property type="entry name" value="LYSM"/>
    <property type="match status" value="1"/>
</dbReference>
<dbReference type="Gene3D" id="3.10.350.10">
    <property type="entry name" value="LysM domain"/>
    <property type="match status" value="1"/>
</dbReference>
<feature type="chain" id="PRO_5001567145" evidence="2">
    <location>
        <begin position="24"/>
        <end position="388"/>
    </location>
</feature>
<gene>
    <name evidence="4" type="ORF">ATO10_00540</name>
</gene>
<dbReference type="eggNOG" id="COG1388">
    <property type="taxonomic scope" value="Bacteria"/>
</dbReference>
<evidence type="ECO:0000313" key="4">
    <source>
        <dbReference type="EMBL" id="KCV83203.1"/>
    </source>
</evidence>
<dbReference type="CDD" id="cd00118">
    <property type="entry name" value="LysM"/>
    <property type="match status" value="1"/>
</dbReference>
<dbReference type="SUPFAM" id="SSF51261">
    <property type="entry name" value="Duplicated hybrid motif"/>
    <property type="match status" value="1"/>
</dbReference>
<evidence type="ECO:0000313" key="5">
    <source>
        <dbReference type="Proteomes" id="UP000024836"/>
    </source>
</evidence>
<dbReference type="SMART" id="SM00257">
    <property type="entry name" value="LysM"/>
    <property type="match status" value="2"/>
</dbReference>
<feature type="domain" description="LysM" evidence="3">
    <location>
        <begin position="170"/>
        <end position="214"/>
    </location>
</feature>
<feature type="region of interest" description="Disordered" evidence="1">
    <location>
        <begin position="218"/>
        <end position="264"/>
    </location>
</feature>
<dbReference type="EMBL" id="AQQY01000001">
    <property type="protein sequence ID" value="KCV83203.1"/>
    <property type="molecule type" value="Genomic_DNA"/>
</dbReference>
<dbReference type="InterPro" id="IPR018392">
    <property type="entry name" value="LysM"/>
</dbReference>
<dbReference type="AlphaFoldDB" id="A0A058ZNS3"/>
<dbReference type="GO" id="GO:0004222">
    <property type="term" value="F:metalloendopeptidase activity"/>
    <property type="evidence" value="ECO:0007669"/>
    <property type="project" value="TreeGrafter"/>
</dbReference>
<dbReference type="RefSeq" id="WP_051597865.1">
    <property type="nucleotide sequence ID" value="NZ_AQQY01000001.1"/>
</dbReference>
<dbReference type="SUPFAM" id="SSF54106">
    <property type="entry name" value="LysM domain"/>
    <property type="match status" value="1"/>
</dbReference>
<name>A0A058ZNS3_9RHOB</name>
<evidence type="ECO:0000256" key="2">
    <source>
        <dbReference type="SAM" id="SignalP"/>
    </source>
</evidence>
<dbReference type="OrthoDB" id="9795421at2"/>
<dbReference type="InterPro" id="IPR050570">
    <property type="entry name" value="Cell_wall_metabolism_enzyme"/>
</dbReference>
<dbReference type="InterPro" id="IPR036779">
    <property type="entry name" value="LysM_dom_sf"/>
</dbReference>
<evidence type="ECO:0000259" key="3">
    <source>
        <dbReference type="PROSITE" id="PS51782"/>
    </source>
</evidence>
<dbReference type="PANTHER" id="PTHR21666:SF270">
    <property type="entry name" value="MUREIN HYDROLASE ACTIVATOR ENVC"/>
    <property type="match status" value="1"/>
</dbReference>
<reference evidence="4 5" key="1">
    <citation type="submission" date="2013-04" db="EMBL/GenBank/DDBJ databases">
        <title>Shimia sp. 22II-S11-Z10 Genome Sequencing.</title>
        <authorList>
            <person name="Lai Q."/>
            <person name="Li G."/>
            <person name="Shao Z."/>
        </authorList>
    </citation>
    <scope>NUCLEOTIDE SEQUENCE [LARGE SCALE GENOMIC DNA]</scope>
    <source>
        <strain evidence="5">22II-S11-Z10</strain>
    </source>
</reference>
<accession>A0A058ZNS3</accession>
<organism evidence="4 5">
    <name type="scientific">Actibacterium atlanticum</name>
    <dbReference type="NCBI Taxonomy" id="1461693"/>
    <lineage>
        <taxon>Bacteria</taxon>
        <taxon>Pseudomonadati</taxon>
        <taxon>Pseudomonadota</taxon>
        <taxon>Alphaproteobacteria</taxon>
        <taxon>Rhodobacterales</taxon>
        <taxon>Roseobacteraceae</taxon>
        <taxon>Actibacterium</taxon>
    </lineage>
</organism>